<keyword evidence="2" id="KW-1133">Transmembrane helix</keyword>
<feature type="transmembrane region" description="Helical" evidence="2">
    <location>
        <begin position="293"/>
        <end position="318"/>
    </location>
</feature>
<dbReference type="PANTHER" id="PTHR23537:SF1">
    <property type="entry name" value="SUGAR TRANSPORTER"/>
    <property type="match status" value="1"/>
</dbReference>
<evidence type="ECO:0008006" key="5">
    <source>
        <dbReference type="Google" id="ProtNLM"/>
    </source>
</evidence>
<dbReference type="SUPFAM" id="SSF103473">
    <property type="entry name" value="MFS general substrate transporter"/>
    <property type="match status" value="1"/>
</dbReference>
<dbReference type="EMBL" id="LR699553">
    <property type="protein sequence ID" value="VVD29574.1"/>
    <property type="molecule type" value="Genomic_DNA"/>
</dbReference>
<keyword evidence="4" id="KW-1185">Reference proteome</keyword>
<keyword evidence="2" id="KW-0812">Transmembrane</keyword>
<dbReference type="Gene3D" id="1.20.1250.20">
    <property type="entry name" value="MFS general substrate transporter like domains"/>
    <property type="match status" value="2"/>
</dbReference>
<name>A0A5Q4ZI04_9BURK</name>
<organism evidence="3 4">
    <name type="scientific">Paraburkholderia dioscoreae</name>
    <dbReference type="NCBI Taxonomy" id="2604047"/>
    <lineage>
        <taxon>Bacteria</taxon>
        <taxon>Pseudomonadati</taxon>
        <taxon>Pseudomonadota</taxon>
        <taxon>Betaproteobacteria</taxon>
        <taxon>Burkholderiales</taxon>
        <taxon>Burkholderiaceae</taxon>
        <taxon>Paraburkholderia</taxon>
    </lineage>
</organism>
<dbReference type="RefSeq" id="WP_165186699.1">
    <property type="nucleotide sequence ID" value="NZ_LR699553.1"/>
</dbReference>
<dbReference type="InterPro" id="IPR010645">
    <property type="entry name" value="MFS_4"/>
</dbReference>
<dbReference type="AlphaFoldDB" id="A0A5Q4ZI04"/>
<feature type="transmembrane region" description="Helical" evidence="2">
    <location>
        <begin position="96"/>
        <end position="114"/>
    </location>
</feature>
<feature type="transmembrane region" description="Helical" evidence="2">
    <location>
        <begin position="413"/>
        <end position="435"/>
    </location>
</feature>
<evidence type="ECO:0000256" key="1">
    <source>
        <dbReference type="SAM" id="MobiDB-lite"/>
    </source>
</evidence>
<evidence type="ECO:0000313" key="3">
    <source>
        <dbReference type="EMBL" id="VVD29574.1"/>
    </source>
</evidence>
<gene>
    <name evidence="3" type="ORF">PDMSB3_3118</name>
</gene>
<feature type="region of interest" description="Disordered" evidence="1">
    <location>
        <begin position="249"/>
        <end position="284"/>
    </location>
</feature>
<dbReference type="PANTHER" id="PTHR23537">
    <property type="match status" value="1"/>
</dbReference>
<dbReference type="GO" id="GO:0005886">
    <property type="term" value="C:plasma membrane"/>
    <property type="evidence" value="ECO:0007669"/>
    <property type="project" value="TreeGrafter"/>
</dbReference>
<dbReference type="KEGG" id="pdio:PDMSB3_3118"/>
<feature type="transmembrane region" description="Helical" evidence="2">
    <location>
        <begin position="177"/>
        <end position="198"/>
    </location>
</feature>
<dbReference type="Proteomes" id="UP000325811">
    <property type="component" value="Chromosome I"/>
</dbReference>
<feature type="transmembrane region" description="Helical" evidence="2">
    <location>
        <begin position="382"/>
        <end position="401"/>
    </location>
</feature>
<dbReference type="Pfam" id="PF06779">
    <property type="entry name" value="MFS_4"/>
    <property type="match status" value="2"/>
</dbReference>
<keyword evidence="2" id="KW-0472">Membrane</keyword>
<proteinExistence type="predicted"/>
<feature type="transmembrane region" description="Helical" evidence="2">
    <location>
        <begin position="330"/>
        <end position="350"/>
    </location>
</feature>
<accession>A0A5Q4ZI04</accession>
<dbReference type="InterPro" id="IPR036259">
    <property type="entry name" value="MFS_trans_sf"/>
</dbReference>
<reference evidence="3 4" key="1">
    <citation type="submission" date="2019-08" db="EMBL/GenBank/DDBJ databases">
        <authorList>
            <person name="Herpell B J."/>
        </authorList>
    </citation>
    <scope>NUCLEOTIDE SEQUENCE [LARGE SCALE GENOMIC DNA]</scope>
    <source>
        <strain evidence="4">Msb3</strain>
    </source>
</reference>
<feature type="transmembrane region" description="Helical" evidence="2">
    <location>
        <begin position="447"/>
        <end position="466"/>
    </location>
</feature>
<feature type="transmembrane region" description="Helical" evidence="2">
    <location>
        <begin position="151"/>
        <end position="171"/>
    </location>
</feature>
<feature type="transmembrane region" description="Helical" evidence="2">
    <location>
        <begin position="64"/>
        <end position="84"/>
    </location>
</feature>
<evidence type="ECO:0000313" key="4">
    <source>
        <dbReference type="Proteomes" id="UP000325811"/>
    </source>
</evidence>
<sequence>MNQSASLAHGSLAGRHAARRAALACMVTLAVALGIGRFAFTPLLPLMLHGSAFGQPQIDIQHGGWLASFNYAGYFVGAVACAALRIEPARMVRVGLAATVLLTLAMGVTGQFWVWAAVRFLAGAVSAMTFVFASQWGLRRLAELGAPEWSGVIYTGPGAGIVGTGLLVTVADGYGPAMGWLGFGLVGAVLSIAVWPVFSGRGNGSGARVAGSNTAPAATRDDADKPAVIKGAGIKSAATARAVTAHSATTSAGTSRVGTTSAAGTTSAGTTHAPATTSAATTPAPAATHPADAFWLVLLYGIPGFGYIITATFLPVIARHALPGSSWPDLFWPMFGAALIVGALLAARLPAHWDNRALLAGCYVLQAAGIALGIVWPTAGGFSLGSILIGLPFTAITLFAMREARRLRGDNAAALMGYATAAYGVGQIAGPLVAAPIAAQSGSFSPALWLAAAALLAGAAGLAIVARLPVGRGRMSDCGCD</sequence>
<protein>
    <recommendedName>
        <fullName evidence="5">MFS transporter</fullName>
    </recommendedName>
</protein>
<feature type="transmembrane region" description="Helical" evidence="2">
    <location>
        <begin position="21"/>
        <end position="44"/>
    </location>
</feature>
<feature type="transmembrane region" description="Helical" evidence="2">
    <location>
        <begin position="120"/>
        <end position="139"/>
    </location>
</feature>
<evidence type="ECO:0000256" key="2">
    <source>
        <dbReference type="SAM" id="Phobius"/>
    </source>
</evidence>
<feature type="transmembrane region" description="Helical" evidence="2">
    <location>
        <begin position="357"/>
        <end position="376"/>
    </location>
</feature>